<dbReference type="OrthoDB" id="1100563at2"/>
<proteinExistence type="inferred from homology"/>
<dbReference type="InterPro" id="IPR036249">
    <property type="entry name" value="Thioredoxin-like_sf"/>
</dbReference>
<evidence type="ECO:0000313" key="13">
    <source>
        <dbReference type="Proteomes" id="UP000305939"/>
    </source>
</evidence>
<evidence type="ECO:0000259" key="11">
    <source>
        <dbReference type="PROSITE" id="PS50990"/>
    </source>
</evidence>
<evidence type="ECO:0000256" key="5">
    <source>
        <dbReference type="ARBA" id="ARBA00022989"/>
    </source>
</evidence>
<name>A0A4S3LZR1_9FLAO</name>
<keyword evidence="7 10" id="KW-0472">Membrane</keyword>
<accession>A0A4S3LZR1</accession>
<keyword evidence="4" id="KW-0874">Quinone</keyword>
<dbReference type="SUPFAM" id="SSF52833">
    <property type="entry name" value="Thioredoxin-like"/>
    <property type="match status" value="1"/>
</dbReference>
<dbReference type="InterPro" id="IPR038354">
    <property type="entry name" value="VKOR_sf"/>
</dbReference>
<feature type="domain" description="Peptidase C39" evidence="11">
    <location>
        <begin position="1"/>
        <end position="118"/>
    </location>
</feature>
<comment type="subcellular location">
    <subcellularLocation>
        <location evidence="1">Membrane</location>
        <topology evidence="1">Multi-pass membrane protein</topology>
    </subcellularLocation>
</comment>
<evidence type="ECO:0000256" key="9">
    <source>
        <dbReference type="ARBA" id="ARBA00023284"/>
    </source>
</evidence>
<dbReference type="PROSITE" id="PS50990">
    <property type="entry name" value="PEPTIDASE_C39"/>
    <property type="match status" value="1"/>
</dbReference>
<dbReference type="AlphaFoldDB" id="A0A4S3LZR1"/>
<dbReference type="RefSeq" id="WP_136335817.1">
    <property type="nucleotide sequence ID" value="NZ_QXMP01000035.1"/>
</dbReference>
<dbReference type="EMBL" id="SSMC01000002">
    <property type="protein sequence ID" value="THD67612.1"/>
    <property type="molecule type" value="Genomic_DNA"/>
</dbReference>
<dbReference type="Pfam" id="PF07884">
    <property type="entry name" value="VKOR"/>
    <property type="match status" value="1"/>
</dbReference>
<comment type="similarity">
    <text evidence="2">Belongs to the VKOR family.</text>
</comment>
<organism evidence="12 13">
    <name type="scientific">Robertkochia marina</name>
    <dbReference type="NCBI Taxonomy" id="1227945"/>
    <lineage>
        <taxon>Bacteria</taxon>
        <taxon>Pseudomonadati</taxon>
        <taxon>Bacteroidota</taxon>
        <taxon>Flavobacteriia</taxon>
        <taxon>Flavobacteriales</taxon>
        <taxon>Flavobacteriaceae</taxon>
        <taxon>Robertkochia</taxon>
    </lineage>
</organism>
<keyword evidence="9" id="KW-0676">Redox-active center</keyword>
<feature type="transmembrane region" description="Helical" evidence="10">
    <location>
        <begin position="259"/>
        <end position="278"/>
    </location>
</feature>
<dbReference type="Proteomes" id="UP000305939">
    <property type="component" value="Unassembled WGS sequence"/>
</dbReference>
<dbReference type="Gene3D" id="3.40.30.10">
    <property type="entry name" value="Glutaredoxin"/>
    <property type="match status" value="1"/>
</dbReference>
<dbReference type="InterPro" id="IPR012336">
    <property type="entry name" value="Thioredoxin-like_fold"/>
</dbReference>
<dbReference type="Pfam" id="PF13462">
    <property type="entry name" value="Thioredoxin_4"/>
    <property type="match status" value="1"/>
</dbReference>
<dbReference type="InterPro" id="IPR012932">
    <property type="entry name" value="VKOR"/>
</dbReference>
<evidence type="ECO:0000256" key="3">
    <source>
        <dbReference type="ARBA" id="ARBA00022692"/>
    </source>
</evidence>
<dbReference type="GO" id="GO:0006508">
    <property type="term" value="P:proteolysis"/>
    <property type="evidence" value="ECO:0007669"/>
    <property type="project" value="InterPro"/>
</dbReference>
<gene>
    <name evidence="12" type="ORF">E7Z59_08105</name>
</gene>
<dbReference type="GO" id="GO:0005524">
    <property type="term" value="F:ATP binding"/>
    <property type="evidence" value="ECO:0007669"/>
    <property type="project" value="InterPro"/>
</dbReference>
<feature type="transmembrane region" description="Helical" evidence="10">
    <location>
        <begin position="225"/>
        <end position="247"/>
    </location>
</feature>
<dbReference type="GO" id="GO:0016020">
    <property type="term" value="C:membrane"/>
    <property type="evidence" value="ECO:0007669"/>
    <property type="project" value="UniProtKB-SubCell"/>
</dbReference>
<keyword evidence="13" id="KW-1185">Reference proteome</keyword>
<evidence type="ECO:0000256" key="7">
    <source>
        <dbReference type="ARBA" id="ARBA00023136"/>
    </source>
</evidence>
<evidence type="ECO:0000256" key="2">
    <source>
        <dbReference type="ARBA" id="ARBA00006214"/>
    </source>
</evidence>
<dbReference type="GO" id="GO:0048038">
    <property type="term" value="F:quinone binding"/>
    <property type="evidence" value="ECO:0007669"/>
    <property type="project" value="UniProtKB-KW"/>
</dbReference>
<keyword evidence="6" id="KW-0560">Oxidoreductase</keyword>
<dbReference type="Gene3D" id="3.90.70.10">
    <property type="entry name" value="Cysteine proteinases"/>
    <property type="match status" value="1"/>
</dbReference>
<evidence type="ECO:0000256" key="1">
    <source>
        <dbReference type="ARBA" id="ARBA00004141"/>
    </source>
</evidence>
<reference evidence="12 13" key="1">
    <citation type="submission" date="2019-04" db="EMBL/GenBank/DDBJ databases">
        <title>Draft genome sequence of Robertkochia marina CC-AMO-30D.</title>
        <authorList>
            <person name="Hameed A."/>
            <person name="Lin S.-Y."/>
            <person name="Shahina M."/>
            <person name="Lai W.-A."/>
            <person name="Young C.-C."/>
        </authorList>
    </citation>
    <scope>NUCLEOTIDE SEQUENCE [LARGE SCALE GENOMIC DNA]</scope>
    <source>
        <strain evidence="12 13">CC-AMO-30D</strain>
    </source>
</reference>
<dbReference type="Pfam" id="PF03412">
    <property type="entry name" value="Peptidase_C39"/>
    <property type="match status" value="1"/>
</dbReference>
<feature type="transmembrane region" description="Helical" evidence="10">
    <location>
        <begin position="318"/>
        <end position="340"/>
    </location>
</feature>
<dbReference type="Gene3D" id="1.20.1440.130">
    <property type="entry name" value="VKOR domain"/>
    <property type="match status" value="1"/>
</dbReference>
<keyword evidence="5 10" id="KW-1133">Transmembrane helix</keyword>
<feature type="transmembrane region" description="Helical" evidence="10">
    <location>
        <begin position="285"/>
        <end position="306"/>
    </location>
</feature>
<feature type="transmembrane region" description="Helical" evidence="10">
    <location>
        <begin position="170"/>
        <end position="191"/>
    </location>
</feature>
<evidence type="ECO:0000256" key="6">
    <source>
        <dbReference type="ARBA" id="ARBA00023002"/>
    </source>
</evidence>
<protein>
    <submittedName>
        <fullName evidence="12">VKOR family protein</fullName>
    </submittedName>
</protein>
<keyword evidence="3 10" id="KW-0812">Transmembrane</keyword>
<sequence length="528" mass="60614">MDNCKSVAENLLAELRIKFTKKFIEDSILSHPDHPSLLSISDTLSKYNIENLAVKTEKSKLQSLPLPCIVQLSGQNNKFYVLVEFSDQQAIYIDDNRKKQKISVSKLLNKWTGICLLVEKTEYSGEPNIKNKLTKKKWLNSLKWSVILFFLFWFTLNFDFSHLINQSNSIWIVAYLITKVIGLSIGILLLWHEIDGNNPKVQSFCSRGGNKIDCDYVLNSKYARLFNGSLSLSLIAFSYYFGTLLYALSYEVSSSSLAVLSYLNFLTIPVIFISVYFQGVIIKKWCSLCITIQGVLLIELIIGLIGDFNTGKIEYNTIPLIISLFLFPVLIWNILFPILFQNKEVFLHKRNLSKIKYNKDVFHGLLSKSRKIKSINKELGILFLNQNTKYHVVKVCNPYCGPCSNAHPILEELINNGKISLQVIFNATTNENDIKTKPVSHFLDIASTGNEELTQKSLNTWYSSKDITYEDFAEKFPMKGSMEEQHDKIMAMEKWCNDENITHTPTIFINGYELPREYNIEDLRDVLV</sequence>
<dbReference type="CDD" id="cd12921">
    <property type="entry name" value="VKOR_4"/>
    <property type="match status" value="1"/>
</dbReference>
<evidence type="ECO:0000256" key="4">
    <source>
        <dbReference type="ARBA" id="ARBA00022719"/>
    </source>
</evidence>
<evidence type="ECO:0000256" key="10">
    <source>
        <dbReference type="SAM" id="Phobius"/>
    </source>
</evidence>
<dbReference type="SMART" id="SM00756">
    <property type="entry name" value="VKc"/>
    <property type="match status" value="1"/>
</dbReference>
<dbReference type="InterPro" id="IPR005074">
    <property type="entry name" value="Peptidase_C39"/>
</dbReference>
<dbReference type="GO" id="GO:0008233">
    <property type="term" value="F:peptidase activity"/>
    <property type="evidence" value="ECO:0007669"/>
    <property type="project" value="InterPro"/>
</dbReference>
<feature type="transmembrane region" description="Helical" evidence="10">
    <location>
        <begin position="138"/>
        <end position="158"/>
    </location>
</feature>
<comment type="caution">
    <text evidence="12">The sequence shown here is derived from an EMBL/GenBank/DDBJ whole genome shotgun (WGS) entry which is preliminary data.</text>
</comment>
<evidence type="ECO:0000256" key="8">
    <source>
        <dbReference type="ARBA" id="ARBA00023157"/>
    </source>
</evidence>
<evidence type="ECO:0000313" key="12">
    <source>
        <dbReference type="EMBL" id="THD67612.1"/>
    </source>
</evidence>
<keyword evidence="8" id="KW-1015">Disulfide bond</keyword>
<dbReference type="GO" id="GO:0016491">
    <property type="term" value="F:oxidoreductase activity"/>
    <property type="evidence" value="ECO:0007669"/>
    <property type="project" value="UniProtKB-KW"/>
</dbReference>